<feature type="transmembrane region" description="Helical" evidence="16">
    <location>
        <begin position="6"/>
        <end position="26"/>
    </location>
</feature>
<dbReference type="InterPro" id="IPR005864">
    <property type="entry name" value="ATP_synth_F0_bsu_bac"/>
</dbReference>
<dbReference type="RefSeq" id="WP_034878946.1">
    <property type="nucleotide sequence ID" value="NZ_JOKG01000005.1"/>
</dbReference>
<evidence type="ECO:0000256" key="10">
    <source>
        <dbReference type="ARBA" id="ARBA00023136"/>
    </source>
</evidence>
<dbReference type="PANTHER" id="PTHR33445:SF1">
    <property type="entry name" value="ATP SYNTHASE SUBUNIT B"/>
    <property type="match status" value="1"/>
</dbReference>
<evidence type="ECO:0000256" key="9">
    <source>
        <dbReference type="ARBA" id="ARBA00023065"/>
    </source>
</evidence>
<keyword evidence="7 16" id="KW-0375">Hydrogen ion transport</keyword>
<dbReference type="InterPro" id="IPR028987">
    <property type="entry name" value="ATP_synth_B-like_membr_sf"/>
</dbReference>
<comment type="similarity">
    <text evidence="1 16 17">Belongs to the ATPase B chain family.</text>
</comment>
<evidence type="ECO:0000256" key="2">
    <source>
        <dbReference type="ARBA" id="ARBA00022448"/>
    </source>
</evidence>
<evidence type="ECO:0000256" key="4">
    <source>
        <dbReference type="ARBA" id="ARBA00022519"/>
    </source>
</evidence>
<dbReference type="GO" id="GO:0046933">
    <property type="term" value="F:proton-transporting ATP synthase activity, rotational mechanism"/>
    <property type="evidence" value="ECO:0007669"/>
    <property type="project" value="UniProtKB-UniRule"/>
</dbReference>
<keyword evidence="11 16" id="KW-0066">ATP synthesis</keyword>
<keyword evidence="5 16" id="KW-0138">CF(0)</keyword>
<dbReference type="NCBIfam" id="NF004413">
    <property type="entry name" value="PRK05759.1-4"/>
    <property type="match status" value="1"/>
</dbReference>
<evidence type="ECO:0000256" key="11">
    <source>
        <dbReference type="ARBA" id="ARBA00023310"/>
    </source>
</evidence>
<dbReference type="InterPro" id="IPR050059">
    <property type="entry name" value="ATP_synthase_B_chain"/>
</dbReference>
<evidence type="ECO:0000313" key="20">
    <source>
        <dbReference type="Proteomes" id="UP000028006"/>
    </source>
</evidence>
<evidence type="ECO:0000256" key="3">
    <source>
        <dbReference type="ARBA" id="ARBA00022475"/>
    </source>
</evidence>
<comment type="subunit">
    <text evidence="14">F-type ATPases have 2 components, F(1) - the catalytic core - and F(0) - the membrane proton channel. F(1) has five subunits: alpha(3), beta(3), gamma(1), delta(1), epsilon(1). F(0) has four main subunits: a(1), b(2) and c(10-14). The alpha and beta chains form an alternating ring which encloses part of the gamma chain. F(1) is attached to F(0) by a central stalk formed by the gamma and epsilon chains, while a peripheral stalk is formed by the delta and b chains.</text>
</comment>
<name>A0A081N029_9GAMM</name>
<evidence type="ECO:0000256" key="12">
    <source>
        <dbReference type="ARBA" id="ARBA00025198"/>
    </source>
</evidence>
<evidence type="ECO:0000256" key="1">
    <source>
        <dbReference type="ARBA" id="ARBA00005513"/>
    </source>
</evidence>
<evidence type="ECO:0000256" key="18">
    <source>
        <dbReference type="SAM" id="Coils"/>
    </source>
</evidence>
<organism evidence="19 20">
    <name type="scientific">Endozoicomonas montiporae</name>
    <dbReference type="NCBI Taxonomy" id="1027273"/>
    <lineage>
        <taxon>Bacteria</taxon>
        <taxon>Pseudomonadati</taxon>
        <taxon>Pseudomonadota</taxon>
        <taxon>Gammaproteobacteria</taxon>
        <taxon>Oceanospirillales</taxon>
        <taxon>Endozoicomonadaceae</taxon>
        <taxon>Endozoicomonas</taxon>
    </lineage>
</organism>
<comment type="function">
    <text evidence="12 16">F(1)F(0) ATP synthase produces ATP from ADP in the presence of a proton or sodium gradient. F-type ATPases consist of two structural domains, F(1) containing the extramembraneous catalytic core and F(0) containing the membrane proton channel, linked together by a central stalk and a peripheral stalk. During catalysis, ATP synthesis in the catalytic domain of F(1) is coupled via a rotary mechanism of the central stalk subunits to proton translocation.</text>
</comment>
<evidence type="ECO:0000256" key="5">
    <source>
        <dbReference type="ARBA" id="ARBA00022547"/>
    </source>
</evidence>
<comment type="caution">
    <text evidence="19">The sequence shown here is derived from an EMBL/GenBank/DDBJ whole genome shotgun (WGS) entry which is preliminary data.</text>
</comment>
<dbReference type="NCBIfam" id="NF004411">
    <property type="entry name" value="PRK05759.1-2"/>
    <property type="match status" value="1"/>
</dbReference>
<dbReference type="AlphaFoldDB" id="A0A081N029"/>
<keyword evidence="2 16" id="KW-0813">Transport</keyword>
<evidence type="ECO:0000256" key="16">
    <source>
        <dbReference type="HAMAP-Rule" id="MF_01398"/>
    </source>
</evidence>
<dbReference type="NCBIfam" id="TIGR01144">
    <property type="entry name" value="ATP_synt_b"/>
    <property type="match status" value="1"/>
</dbReference>
<evidence type="ECO:0000256" key="17">
    <source>
        <dbReference type="RuleBase" id="RU003848"/>
    </source>
</evidence>
<feature type="coiled-coil region" evidence="18">
    <location>
        <begin position="51"/>
        <end position="122"/>
    </location>
</feature>
<protein>
    <recommendedName>
        <fullName evidence="16">ATP synthase subunit b</fullName>
    </recommendedName>
    <alternativeName>
        <fullName evidence="16">ATP synthase F(0) sector subunit b</fullName>
    </alternativeName>
    <alternativeName>
        <fullName evidence="16">ATPase subunit I</fullName>
    </alternativeName>
    <alternativeName>
        <fullName evidence="16">F-type ATPase subunit b</fullName>
        <shortName evidence="16">F-ATPase subunit b</shortName>
    </alternativeName>
</protein>
<evidence type="ECO:0000256" key="13">
    <source>
        <dbReference type="ARBA" id="ARBA00025614"/>
    </source>
</evidence>
<keyword evidence="6 16" id="KW-0812">Transmembrane</keyword>
<dbReference type="HAMAP" id="MF_01398">
    <property type="entry name" value="ATP_synth_b_bprime"/>
    <property type="match status" value="1"/>
</dbReference>
<evidence type="ECO:0000256" key="8">
    <source>
        <dbReference type="ARBA" id="ARBA00022989"/>
    </source>
</evidence>
<evidence type="ECO:0000256" key="14">
    <source>
        <dbReference type="ARBA" id="ARBA00026054"/>
    </source>
</evidence>
<dbReference type="SUPFAM" id="SSF81573">
    <property type="entry name" value="F1F0 ATP synthase subunit B, membrane domain"/>
    <property type="match status" value="1"/>
</dbReference>
<dbReference type="EMBL" id="JOKG01000005">
    <property type="protein sequence ID" value="KEQ11802.1"/>
    <property type="molecule type" value="Genomic_DNA"/>
</dbReference>
<dbReference type="CDD" id="cd06503">
    <property type="entry name" value="ATP-synt_Fo_b"/>
    <property type="match status" value="1"/>
</dbReference>
<sequence>MNINATIIGQSIAFAVFVWFCMKYVWPPIMQILNTRKKEIADGLAAAARGSEELEVAQQKVTEQLQEAREQAQEIIDLANKRAGQIVDEAKEQAREEAERVKAAAQADIEQELNRAREALRAQVAVLAVAGAERILGENLDESANSRLVDDLVAEL</sequence>
<dbReference type="GO" id="GO:0045259">
    <property type="term" value="C:proton-transporting ATP synthase complex"/>
    <property type="evidence" value="ECO:0007669"/>
    <property type="project" value="UniProtKB-KW"/>
</dbReference>
<comment type="subcellular location">
    <subcellularLocation>
        <location evidence="16">Cell membrane</location>
        <topology evidence="16">Single-pass membrane protein</topology>
    </subcellularLocation>
    <subcellularLocation>
        <location evidence="15">Endomembrane system</location>
        <topology evidence="15">Single-pass membrane protein</topology>
    </subcellularLocation>
</comment>
<evidence type="ECO:0000313" key="19">
    <source>
        <dbReference type="EMBL" id="KEQ11802.1"/>
    </source>
</evidence>
<comment type="subunit">
    <text evidence="16">F-type ATPases have 2 components, F(1) - the catalytic core - and F(0) - the membrane proton channel. F(1) has five subunits: alpha(3), beta(3), gamma(1), delta(1), epsilon(1). F(0) has three main subunits: a(1), b(2) and c(10-14). The alpha and beta chains form an alternating ring which encloses part of the gamma chain. F(1) is attached to F(0) by a central stalk formed by the gamma and epsilon chains, while a peripheral stalk is formed by the delta and b chains.</text>
</comment>
<accession>A0A081N029</accession>
<dbReference type="GO" id="GO:0012505">
    <property type="term" value="C:endomembrane system"/>
    <property type="evidence" value="ECO:0007669"/>
    <property type="project" value="UniProtKB-SubCell"/>
</dbReference>
<dbReference type="Gene3D" id="1.20.5.620">
    <property type="entry name" value="F1F0 ATP synthase subunit B, membrane domain"/>
    <property type="match status" value="1"/>
</dbReference>
<keyword evidence="18" id="KW-0175">Coiled coil</keyword>
<gene>
    <name evidence="16" type="primary">atpF</name>
    <name evidence="19" type="ORF">GZ77_21955</name>
</gene>
<proteinExistence type="inferred from homology"/>
<dbReference type="Proteomes" id="UP000028006">
    <property type="component" value="Unassembled WGS sequence"/>
</dbReference>
<keyword evidence="4" id="KW-0997">Cell inner membrane</keyword>
<dbReference type="InterPro" id="IPR002146">
    <property type="entry name" value="ATP_synth_b/b'su_bac/chlpt"/>
</dbReference>
<evidence type="ECO:0000256" key="15">
    <source>
        <dbReference type="ARBA" id="ARBA00037847"/>
    </source>
</evidence>
<dbReference type="eggNOG" id="COG0711">
    <property type="taxonomic scope" value="Bacteria"/>
</dbReference>
<dbReference type="GO" id="GO:0046961">
    <property type="term" value="F:proton-transporting ATPase activity, rotational mechanism"/>
    <property type="evidence" value="ECO:0007669"/>
    <property type="project" value="TreeGrafter"/>
</dbReference>
<keyword evidence="10 16" id="KW-0472">Membrane</keyword>
<dbReference type="PANTHER" id="PTHR33445">
    <property type="entry name" value="ATP SYNTHASE SUBUNIT B', CHLOROPLASTIC"/>
    <property type="match status" value="1"/>
</dbReference>
<reference evidence="19 20" key="1">
    <citation type="submission" date="2014-06" db="EMBL/GenBank/DDBJ databases">
        <title>Whole Genome Sequences of Three Symbiotic Endozoicomonas Bacteria.</title>
        <authorList>
            <person name="Neave M.J."/>
            <person name="Apprill A."/>
            <person name="Voolstra C.R."/>
        </authorList>
    </citation>
    <scope>NUCLEOTIDE SEQUENCE [LARGE SCALE GENOMIC DNA]</scope>
    <source>
        <strain evidence="19 20">LMG 24815</strain>
    </source>
</reference>
<keyword evidence="20" id="KW-1185">Reference proteome</keyword>
<dbReference type="Pfam" id="PF00430">
    <property type="entry name" value="ATP-synt_B"/>
    <property type="match status" value="1"/>
</dbReference>
<dbReference type="GO" id="GO:0005886">
    <property type="term" value="C:plasma membrane"/>
    <property type="evidence" value="ECO:0007669"/>
    <property type="project" value="UniProtKB-SubCell"/>
</dbReference>
<keyword evidence="3 16" id="KW-1003">Cell membrane</keyword>
<keyword evidence="9 16" id="KW-0406">Ion transport</keyword>
<evidence type="ECO:0000256" key="6">
    <source>
        <dbReference type="ARBA" id="ARBA00022692"/>
    </source>
</evidence>
<evidence type="ECO:0000256" key="7">
    <source>
        <dbReference type="ARBA" id="ARBA00022781"/>
    </source>
</evidence>
<dbReference type="FunFam" id="1.20.5.620:FF:000001">
    <property type="entry name" value="ATP synthase subunit b"/>
    <property type="match status" value="1"/>
</dbReference>
<keyword evidence="8 16" id="KW-1133">Transmembrane helix</keyword>
<comment type="function">
    <text evidence="13">Component of the F(0) channel, it forms part of the peripheral stalk, linking F(1) to F(0). The b'-subunit is a diverged and duplicated form of b found in plants and photosynthetic bacteria.</text>
</comment>